<keyword evidence="1" id="KW-0472">Membrane</keyword>
<protein>
    <submittedName>
        <fullName evidence="2">Uncharacterized protein</fullName>
    </submittedName>
</protein>
<keyword evidence="3" id="KW-1185">Reference proteome</keyword>
<evidence type="ECO:0000313" key="3">
    <source>
        <dbReference type="Proteomes" id="UP001500740"/>
    </source>
</evidence>
<comment type="caution">
    <text evidence="2">The sequence shown here is derived from an EMBL/GenBank/DDBJ whole genome shotgun (WGS) entry which is preliminary data.</text>
</comment>
<evidence type="ECO:0000256" key="1">
    <source>
        <dbReference type="SAM" id="Phobius"/>
    </source>
</evidence>
<feature type="transmembrane region" description="Helical" evidence="1">
    <location>
        <begin position="12"/>
        <end position="29"/>
    </location>
</feature>
<evidence type="ECO:0000313" key="2">
    <source>
        <dbReference type="EMBL" id="GAA0453609.1"/>
    </source>
</evidence>
<feature type="transmembrane region" description="Helical" evidence="1">
    <location>
        <begin position="35"/>
        <end position="52"/>
    </location>
</feature>
<name>A0ABP3JJB5_9BACI</name>
<organism evidence="2 3">
    <name type="scientific">Alkalibacillus silvisoli</name>
    <dbReference type="NCBI Taxonomy" id="392823"/>
    <lineage>
        <taxon>Bacteria</taxon>
        <taxon>Bacillati</taxon>
        <taxon>Bacillota</taxon>
        <taxon>Bacilli</taxon>
        <taxon>Bacillales</taxon>
        <taxon>Bacillaceae</taxon>
        <taxon>Alkalibacillus</taxon>
    </lineage>
</organism>
<dbReference type="EMBL" id="BAAACZ010000005">
    <property type="protein sequence ID" value="GAA0453609.1"/>
    <property type="molecule type" value="Genomic_DNA"/>
</dbReference>
<dbReference type="Proteomes" id="UP001500740">
    <property type="component" value="Unassembled WGS sequence"/>
</dbReference>
<sequence>MTILSRMRNYKLFNSSMLIILIMIGALQFFEWTKLLDYILLAVAIVLGVLAIRSKHKEWNQ</sequence>
<keyword evidence="1" id="KW-0812">Transmembrane</keyword>
<keyword evidence="1" id="KW-1133">Transmembrane helix</keyword>
<gene>
    <name evidence="2" type="ORF">GCM10008935_05470</name>
</gene>
<proteinExistence type="predicted"/>
<accession>A0ABP3JJB5</accession>
<reference evidence="3" key="1">
    <citation type="journal article" date="2019" name="Int. J. Syst. Evol. Microbiol.">
        <title>The Global Catalogue of Microorganisms (GCM) 10K type strain sequencing project: providing services to taxonomists for standard genome sequencing and annotation.</title>
        <authorList>
            <consortium name="The Broad Institute Genomics Platform"/>
            <consortium name="The Broad Institute Genome Sequencing Center for Infectious Disease"/>
            <person name="Wu L."/>
            <person name="Ma J."/>
        </authorList>
    </citation>
    <scope>NUCLEOTIDE SEQUENCE [LARGE SCALE GENOMIC DNA]</scope>
    <source>
        <strain evidence="3">JCM 14193</strain>
    </source>
</reference>